<dbReference type="GO" id="GO:0042744">
    <property type="term" value="P:hydrogen peroxide catabolic process"/>
    <property type="evidence" value="ECO:0007669"/>
    <property type="project" value="TreeGrafter"/>
</dbReference>
<evidence type="ECO:0000256" key="5">
    <source>
        <dbReference type="ARBA" id="ARBA00022559"/>
    </source>
</evidence>
<dbReference type="GO" id="GO:0045454">
    <property type="term" value="P:cell redox homeostasis"/>
    <property type="evidence" value="ECO:0007669"/>
    <property type="project" value="TreeGrafter"/>
</dbReference>
<feature type="domain" description="Thioredoxin" evidence="18">
    <location>
        <begin position="30"/>
        <end position="196"/>
    </location>
</feature>
<dbReference type="PIRSF" id="PIRSF000239">
    <property type="entry name" value="AHPC"/>
    <property type="match status" value="1"/>
</dbReference>
<evidence type="ECO:0000256" key="11">
    <source>
        <dbReference type="ARBA" id="ARBA00032077"/>
    </source>
</evidence>
<dbReference type="InterPro" id="IPR000866">
    <property type="entry name" value="AhpC/TSA"/>
</dbReference>
<dbReference type="KEGG" id="cmin:NCTC10288_01010"/>
<keyword evidence="9" id="KW-1015">Disulfide bond</keyword>
<evidence type="ECO:0000256" key="9">
    <source>
        <dbReference type="ARBA" id="ARBA00023157"/>
    </source>
</evidence>
<keyword evidence="7 19" id="KW-0560">Oxidoreductase</keyword>
<dbReference type="PROSITE" id="PS51352">
    <property type="entry name" value="THIOREDOXIN_2"/>
    <property type="match status" value="1"/>
</dbReference>
<evidence type="ECO:0000256" key="15">
    <source>
        <dbReference type="ARBA" id="ARBA00062350"/>
    </source>
</evidence>
<dbReference type="InterPro" id="IPR024706">
    <property type="entry name" value="Peroxiredoxin_AhpC-typ"/>
</dbReference>
<dbReference type="InterPro" id="IPR050217">
    <property type="entry name" value="Peroxiredoxin"/>
</dbReference>
<dbReference type="GO" id="GO:0033554">
    <property type="term" value="P:cellular response to stress"/>
    <property type="evidence" value="ECO:0007669"/>
    <property type="project" value="TreeGrafter"/>
</dbReference>
<dbReference type="EC" id="1.11.1.28" evidence="16"/>
<keyword evidence="4" id="KW-0963">Cytoplasm</keyword>
<dbReference type="CDD" id="cd03015">
    <property type="entry name" value="PRX_Typ2cys"/>
    <property type="match status" value="1"/>
</dbReference>
<accession>A0A2X4RTU7</accession>
<keyword evidence="6" id="KW-0049">Antioxidant</keyword>
<evidence type="ECO:0000256" key="13">
    <source>
        <dbReference type="ARBA" id="ARBA00051970"/>
    </source>
</evidence>
<dbReference type="GO" id="GO:0005829">
    <property type="term" value="C:cytosol"/>
    <property type="evidence" value="ECO:0007669"/>
    <property type="project" value="TreeGrafter"/>
</dbReference>
<evidence type="ECO:0000313" key="20">
    <source>
        <dbReference type="Proteomes" id="UP000249264"/>
    </source>
</evidence>
<evidence type="ECO:0000256" key="16">
    <source>
        <dbReference type="ARBA" id="ARBA00067010"/>
    </source>
</evidence>
<dbReference type="Proteomes" id="UP000249264">
    <property type="component" value="Chromosome 1"/>
</dbReference>
<comment type="subunit">
    <text evidence="15">Homodimer; disulfide-linked, upon oxidation. 6 homodimers assemble to form a ring-like dodecamer. Identified in a complex with AhpD, DlaT and Lpd.</text>
</comment>
<dbReference type="InterPro" id="IPR013766">
    <property type="entry name" value="Thioredoxin_domain"/>
</dbReference>
<dbReference type="GO" id="GO:0008379">
    <property type="term" value="F:thioredoxin peroxidase activity"/>
    <property type="evidence" value="ECO:0007669"/>
    <property type="project" value="TreeGrafter"/>
</dbReference>
<sequence length="223" mass="25127">MRLRGGTLACGYGDLHHSFFKELTLSMSILTVGEKFPEFELTALKGGDLHDVNANQPEDYFEQVSLDKYRGMWKVVFFYPKDFTFVCPTEIAAFGKLDEEFQDRDTQILGGSTDNEYAHFNWRATHPELKEVPFPMFSDIRHDLIRALGVENADGVADRATFIIDPDGVIQFVSVTPDAVGRNVDEVLRVLDALQSEEVCACNWEANDPTKNINKLDVVQSAL</sequence>
<dbReference type="InterPro" id="IPR036249">
    <property type="entry name" value="Thioredoxin-like_sf"/>
</dbReference>
<evidence type="ECO:0000256" key="7">
    <source>
        <dbReference type="ARBA" id="ARBA00023002"/>
    </source>
</evidence>
<protein>
    <recommendedName>
        <fullName evidence="3">Alkyl hydroperoxide reductase C</fullName>
        <ecNumber evidence="16">1.11.1.28</ecNumber>
    </recommendedName>
    <alternativeName>
        <fullName evidence="11">Peroxiredoxin</fullName>
    </alternativeName>
    <alternativeName>
        <fullName evidence="12">Thioredoxin peroxidase</fullName>
    </alternativeName>
</protein>
<evidence type="ECO:0000256" key="10">
    <source>
        <dbReference type="ARBA" id="ARBA00023284"/>
    </source>
</evidence>
<comment type="function">
    <text evidence="14">Thiol-specific peroxidase that catalyzes the reduction of hydrogen peroxide and organic hydroperoxides to water and alcohols, respectively. Plays a role in cell protection against oxidative stress by detoxifying peroxides. Together with AhpD, DlaT and Lpd, constitutes an NADH-dependent peroxidase active against hydrogen and alkyl peroxides as well as serving as a peroxynitrite reductase, thus protecting the bacterium against reactive nitrogen intermediates and oxidative stress generated by the host immune system. Does not however seem to play a role in detoxification of isoniazid.</text>
</comment>
<dbReference type="Gene3D" id="3.40.30.10">
    <property type="entry name" value="Glutaredoxin"/>
    <property type="match status" value="1"/>
</dbReference>
<evidence type="ECO:0000259" key="18">
    <source>
        <dbReference type="PROSITE" id="PS51352"/>
    </source>
</evidence>
<evidence type="ECO:0000256" key="6">
    <source>
        <dbReference type="ARBA" id="ARBA00022862"/>
    </source>
</evidence>
<evidence type="ECO:0000256" key="8">
    <source>
        <dbReference type="ARBA" id="ARBA00023016"/>
    </source>
</evidence>
<dbReference type="SUPFAM" id="SSF52833">
    <property type="entry name" value="Thioredoxin-like"/>
    <property type="match status" value="1"/>
</dbReference>
<keyword evidence="5 19" id="KW-0575">Peroxidase</keyword>
<dbReference type="FunFam" id="3.40.30.10:FF:000043">
    <property type="entry name" value="Alkyl hydroperoxide reductase C"/>
    <property type="match status" value="1"/>
</dbReference>
<evidence type="ECO:0000256" key="4">
    <source>
        <dbReference type="ARBA" id="ARBA00022490"/>
    </source>
</evidence>
<dbReference type="AlphaFoldDB" id="A0A2X4RTU7"/>
<proteinExistence type="inferred from homology"/>
<dbReference type="Pfam" id="PF00578">
    <property type="entry name" value="AhpC-TSA"/>
    <property type="match status" value="1"/>
</dbReference>
<feature type="active site" description="Cysteine sulfenic acid (-SOH) intermediate; for peroxidase activity" evidence="17">
    <location>
        <position position="87"/>
    </location>
</feature>
<evidence type="ECO:0000256" key="17">
    <source>
        <dbReference type="PIRSR" id="PIRSR000239-1"/>
    </source>
</evidence>
<evidence type="ECO:0000256" key="14">
    <source>
        <dbReference type="ARBA" id="ARBA00055957"/>
    </source>
</evidence>
<dbReference type="PANTHER" id="PTHR10681:SF121">
    <property type="entry name" value="ALKYL HYDROPEROXIDE REDUCTASE C"/>
    <property type="match status" value="1"/>
</dbReference>
<keyword evidence="8" id="KW-0346">Stress response</keyword>
<evidence type="ECO:0000256" key="1">
    <source>
        <dbReference type="ARBA" id="ARBA00004496"/>
    </source>
</evidence>
<evidence type="ECO:0000256" key="2">
    <source>
        <dbReference type="ARBA" id="ARBA00009796"/>
    </source>
</evidence>
<dbReference type="PANTHER" id="PTHR10681">
    <property type="entry name" value="THIOREDOXIN PEROXIDASE"/>
    <property type="match status" value="1"/>
</dbReference>
<keyword evidence="10" id="KW-0676">Redox-active center</keyword>
<name>A0A2X4RTU7_9CORY</name>
<evidence type="ECO:0000256" key="3">
    <source>
        <dbReference type="ARBA" id="ARBA00017462"/>
    </source>
</evidence>
<reference evidence="19 20" key="1">
    <citation type="submission" date="2018-06" db="EMBL/GenBank/DDBJ databases">
        <authorList>
            <consortium name="Pathogen Informatics"/>
            <person name="Doyle S."/>
        </authorList>
    </citation>
    <scope>NUCLEOTIDE SEQUENCE [LARGE SCALE GENOMIC DNA]</scope>
    <source>
        <strain evidence="19 20">NCTC10288</strain>
    </source>
</reference>
<comment type="similarity">
    <text evidence="2">Belongs to the peroxiredoxin family. AhpC/Prx1 subfamily.</text>
</comment>
<evidence type="ECO:0000256" key="12">
    <source>
        <dbReference type="ARBA" id="ARBA00032824"/>
    </source>
</evidence>
<dbReference type="GO" id="GO:0006979">
    <property type="term" value="P:response to oxidative stress"/>
    <property type="evidence" value="ECO:0007669"/>
    <property type="project" value="TreeGrafter"/>
</dbReference>
<comment type="subcellular location">
    <subcellularLocation>
        <location evidence="1">Cytoplasm</location>
    </subcellularLocation>
</comment>
<comment type="catalytic activity">
    <reaction evidence="13">
        <text>N(6)-[(R)-dihydrolipoyl]-L-lysyl-[lipoyl-carrier protein] + a hydroperoxide = N(6)-[(R)-lipoyl]-L-lysyl-[lipoyl-carrier protein] + an alcohol + H2O</text>
        <dbReference type="Rhea" id="RHEA:62636"/>
        <dbReference type="Rhea" id="RHEA-COMP:10502"/>
        <dbReference type="Rhea" id="RHEA-COMP:16355"/>
        <dbReference type="ChEBI" id="CHEBI:15377"/>
        <dbReference type="ChEBI" id="CHEBI:30879"/>
        <dbReference type="ChEBI" id="CHEBI:35924"/>
        <dbReference type="ChEBI" id="CHEBI:83099"/>
        <dbReference type="ChEBI" id="CHEBI:83100"/>
        <dbReference type="EC" id="1.11.1.28"/>
    </reaction>
</comment>
<evidence type="ECO:0000313" key="19">
    <source>
        <dbReference type="EMBL" id="SQH99720.1"/>
    </source>
</evidence>
<dbReference type="STRING" id="38301.NX84_08345"/>
<gene>
    <name evidence="19" type="primary">ahpC</name>
    <name evidence="19" type="ORF">NCTC10288_01010</name>
</gene>
<dbReference type="EMBL" id="LS483460">
    <property type="protein sequence ID" value="SQH99720.1"/>
    <property type="molecule type" value="Genomic_DNA"/>
</dbReference>
<organism evidence="19 20">
    <name type="scientific">Corynebacterium minutissimum</name>
    <dbReference type="NCBI Taxonomy" id="38301"/>
    <lineage>
        <taxon>Bacteria</taxon>
        <taxon>Bacillati</taxon>
        <taxon>Actinomycetota</taxon>
        <taxon>Actinomycetes</taxon>
        <taxon>Mycobacteriales</taxon>
        <taxon>Corynebacteriaceae</taxon>
        <taxon>Corynebacterium</taxon>
    </lineage>
</organism>